<evidence type="ECO:0000256" key="1">
    <source>
        <dbReference type="SAM" id="SignalP"/>
    </source>
</evidence>
<organism evidence="2 3">
    <name type="scientific">Mesorhizobium marinum</name>
    <dbReference type="NCBI Taxonomy" id="3228790"/>
    <lineage>
        <taxon>Bacteria</taxon>
        <taxon>Pseudomonadati</taxon>
        <taxon>Pseudomonadota</taxon>
        <taxon>Alphaproteobacteria</taxon>
        <taxon>Hyphomicrobiales</taxon>
        <taxon>Phyllobacteriaceae</taxon>
        <taxon>Mesorhizobium</taxon>
    </lineage>
</organism>
<proteinExistence type="predicted"/>
<dbReference type="Proteomes" id="UP001556196">
    <property type="component" value="Unassembled WGS sequence"/>
</dbReference>
<evidence type="ECO:0000313" key="2">
    <source>
        <dbReference type="EMBL" id="MEW9804698.1"/>
    </source>
</evidence>
<keyword evidence="3" id="KW-1185">Reference proteome</keyword>
<accession>A0ABV3QUQ0</accession>
<keyword evidence="1" id="KW-0732">Signal</keyword>
<protein>
    <submittedName>
        <fullName evidence="2">Uncharacterized protein</fullName>
    </submittedName>
</protein>
<gene>
    <name evidence="2" type="ORF">ABUE31_01710</name>
</gene>
<name>A0ABV3QUQ0_9HYPH</name>
<feature type="chain" id="PRO_5045964887" evidence="1">
    <location>
        <begin position="28"/>
        <end position="87"/>
    </location>
</feature>
<dbReference type="EMBL" id="JBFOCI010000001">
    <property type="protein sequence ID" value="MEW9804698.1"/>
    <property type="molecule type" value="Genomic_DNA"/>
</dbReference>
<dbReference type="RefSeq" id="WP_367721739.1">
    <property type="nucleotide sequence ID" value="NZ_JBFOCI010000001.1"/>
</dbReference>
<reference evidence="2 3" key="1">
    <citation type="submission" date="2024-06" db="EMBL/GenBank/DDBJ databases">
        <authorList>
            <person name="Tuo L."/>
        </authorList>
    </citation>
    <scope>NUCLEOTIDE SEQUENCE [LARGE SCALE GENOMIC DNA]</scope>
    <source>
        <strain evidence="2 3">ZMM04-5</strain>
    </source>
</reference>
<sequence>MKIIASLTATAAFGILLFAGATAPASAATCYYKAVNLEGRLLDLRGVATAAKTSTACDRARRECNRRLDRAYRQGKMPRGVVCKKSG</sequence>
<feature type="signal peptide" evidence="1">
    <location>
        <begin position="1"/>
        <end position="27"/>
    </location>
</feature>
<evidence type="ECO:0000313" key="3">
    <source>
        <dbReference type="Proteomes" id="UP001556196"/>
    </source>
</evidence>
<comment type="caution">
    <text evidence="2">The sequence shown here is derived from an EMBL/GenBank/DDBJ whole genome shotgun (WGS) entry which is preliminary data.</text>
</comment>